<dbReference type="FunFam" id="3.40.630.10:FF:000072">
    <property type="entry name" value="Aminoacyl-histidine dipeptidase"/>
    <property type="match status" value="1"/>
</dbReference>
<dbReference type="InterPro" id="IPR011650">
    <property type="entry name" value="Peptidase_M20_dimer"/>
</dbReference>
<comment type="cofactor">
    <cofactor evidence="2">
        <name>Zn(2+)</name>
        <dbReference type="ChEBI" id="CHEBI:29105"/>
    </cofactor>
</comment>
<keyword evidence="5" id="KW-0378">Hydrolase</keyword>
<proteinExistence type="inferred from homology"/>
<dbReference type="FunFam" id="3.40.630.10:FF:000015">
    <property type="entry name" value="Aminoacyl-histidine dipeptidase PepD"/>
    <property type="match status" value="1"/>
</dbReference>
<keyword evidence="4" id="KW-0479">Metal-binding</keyword>
<dbReference type="PRINTS" id="PR00934">
    <property type="entry name" value="XHISDIPTASE"/>
</dbReference>
<dbReference type="Proteomes" id="UP000284841">
    <property type="component" value="Unassembled WGS sequence"/>
</dbReference>
<dbReference type="SUPFAM" id="SSF53187">
    <property type="entry name" value="Zn-dependent exopeptidases"/>
    <property type="match status" value="1"/>
</dbReference>
<gene>
    <name evidence="19" type="ORF">DW099_09340</name>
</gene>
<evidence type="ECO:0000256" key="1">
    <source>
        <dbReference type="ARBA" id="ARBA00001941"/>
    </source>
</evidence>
<dbReference type="AlphaFoldDB" id="A0A415E4K4"/>
<dbReference type="Gene3D" id="3.40.630.10">
    <property type="entry name" value="Zn peptidases"/>
    <property type="match status" value="2"/>
</dbReference>
<evidence type="ECO:0000256" key="9">
    <source>
        <dbReference type="ARBA" id="ARBA00036421"/>
    </source>
</evidence>
<evidence type="ECO:0000256" key="3">
    <source>
        <dbReference type="ARBA" id="ARBA00022670"/>
    </source>
</evidence>
<evidence type="ECO:0000256" key="12">
    <source>
        <dbReference type="ARBA" id="ARBA00061423"/>
    </source>
</evidence>
<protein>
    <recommendedName>
        <fullName evidence="13">Cytosol non-specific dipeptidase</fullName>
        <ecNumber evidence="10">3.4.13.18</ecNumber>
    </recommendedName>
    <alternativeName>
        <fullName evidence="16">Aminoacyl-histidine dipeptidase</fullName>
    </alternativeName>
    <alternativeName>
        <fullName evidence="15">Beta-alanyl-histidine dipeptidase</fullName>
    </alternativeName>
    <alternativeName>
        <fullName evidence="14">Carnosinase</fullName>
    </alternativeName>
    <alternativeName>
        <fullName evidence="11">Peptidase D</fullName>
    </alternativeName>
    <alternativeName>
        <fullName evidence="17">Xaa-His dipeptidase</fullName>
    </alternativeName>
</protein>
<keyword evidence="8" id="KW-0170">Cobalt</keyword>
<evidence type="ECO:0000256" key="16">
    <source>
        <dbReference type="ARBA" id="ARBA00077688"/>
    </source>
</evidence>
<evidence type="ECO:0000256" key="17">
    <source>
        <dbReference type="ARBA" id="ARBA00078074"/>
    </source>
</evidence>
<accession>A0A415E4K4</accession>
<evidence type="ECO:0000256" key="11">
    <source>
        <dbReference type="ARBA" id="ARBA00044252"/>
    </source>
</evidence>
<dbReference type="PANTHER" id="PTHR43501">
    <property type="entry name" value="CYTOSOL NON-SPECIFIC DIPEPTIDASE"/>
    <property type="match status" value="1"/>
</dbReference>
<dbReference type="STRING" id="1776384.GCA_900086585_04227"/>
<evidence type="ECO:0000256" key="8">
    <source>
        <dbReference type="ARBA" id="ARBA00023285"/>
    </source>
</evidence>
<keyword evidence="6" id="KW-0862">Zinc</keyword>
<evidence type="ECO:0000256" key="6">
    <source>
        <dbReference type="ARBA" id="ARBA00022833"/>
    </source>
</evidence>
<comment type="catalytic activity">
    <reaction evidence="9">
        <text>Hydrolysis of dipeptides, preferentially hydrophobic dipeptides including prolyl amino acids.</text>
        <dbReference type="EC" id="3.4.13.18"/>
    </reaction>
</comment>
<dbReference type="RefSeq" id="WP_118335258.1">
    <property type="nucleotide sequence ID" value="NZ_AP025567.1"/>
</dbReference>
<dbReference type="PIRSF" id="PIRSF016599">
    <property type="entry name" value="Xaa-His_dipept"/>
    <property type="match status" value="1"/>
</dbReference>
<evidence type="ECO:0000256" key="10">
    <source>
        <dbReference type="ARBA" id="ARBA00038976"/>
    </source>
</evidence>
<dbReference type="InterPro" id="IPR002933">
    <property type="entry name" value="Peptidase_M20"/>
</dbReference>
<evidence type="ECO:0000256" key="14">
    <source>
        <dbReference type="ARBA" id="ARBA00075285"/>
    </source>
</evidence>
<dbReference type="NCBIfam" id="TIGR01893">
    <property type="entry name" value="aa-his-dipept"/>
    <property type="match status" value="1"/>
</dbReference>
<evidence type="ECO:0000256" key="7">
    <source>
        <dbReference type="ARBA" id="ARBA00023049"/>
    </source>
</evidence>
<keyword evidence="7" id="KW-0482">Metalloprotease</keyword>
<dbReference type="GO" id="GO:0006508">
    <property type="term" value="P:proteolysis"/>
    <property type="evidence" value="ECO:0007669"/>
    <property type="project" value="UniProtKB-KW"/>
</dbReference>
<evidence type="ECO:0000256" key="13">
    <source>
        <dbReference type="ARBA" id="ARBA00071271"/>
    </source>
</evidence>
<dbReference type="PANTHER" id="PTHR43501:SF1">
    <property type="entry name" value="CYTOSOL NON-SPECIFIC DIPEPTIDASE"/>
    <property type="match status" value="1"/>
</dbReference>
<feature type="domain" description="Peptidase M20 dimerisation" evidence="18">
    <location>
        <begin position="201"/>
        <end position="282"/>
    </location>
</feature>
<evidence type="ECO:0000256" key="5">
    <source>
        <dbReference type="ARBA" id="ARBA00022801"/>
    </source>
</evidence>
<dbReference type="EC" id="3.4.13.18" evidence="10"/>
<dbReference type="GO" id="GO:0070573">
    <property type="term" value="F:metallodipeptidase activity"/>
    <property type="evidence" value="ECO:0007669"/>
    <property type="project" value="TreeGrafter"/>
</dbReference>
<evidence type="ECO:0000256" key="4">
    <source>
        <dbReference type="ARBA" id="ARBA00022723"/>
    </source>
</evidence>
<evidence type="ECO:0000313" key="19">
    <source>
        <dbReference type="EMBL" id="RHJ88573.1"/>
    </source>
</evidence>
<comment type="similarity">
    <text evidence="12">Belongs to the peptidase M20C family.</text>
</comment>
<dbReference type="CDD" id="cd03890">
    <property type="entry name" value="M20_pepD"/>
    <property type="match status" value="1"/>
</dbReference>
<dbReference type="InterPro" id="IPR001160">
    <property type="entry name" value="Peptidase_M20C"/>
</dbReference>
<keyword evidence="20" id="KW-1185">Reference proteome</keyword>
<comment type="cofactor">
    <cofactor evidence="1">
        <name>Co(2+)</name>
        <dbReference type="ChEBI" id="CHEBI:48828"/>
    </cofactor>
</comment>
<evidence type="ECO:0000259" key="18">
    <source>
        <dbReference type="Pfam" id="PF07687"/>
    </source>
</evidence>
<dbReference type="GO" id="GO:0005829">
    <property type="term" value="C:cytosol"/>
    <property type="evidence" value="ECO:0007669"/>
    <property type="project" value="TreeGrafter"/>
</dbReference>
<dbReference type="Pfam" id="PF01546">
    <property type="entry name" value="Peptidase_M20"/>
    <property type="match status" value="1"/>
</dbReference>
<keyword evidence="3" id="KW-0645">Protease</keyword>
<sequence>MDNGNLFSFFRRITEIPRDSGDEKEIAEYLLSFAKERGLEAVTDEVHNVVIRKPGTSGYEEAPAVVLQSHSDMVYIKSDDSSHDYQSPLKVVEKDGFLSAEGTSLGADNGIGMAMTLAILDNADLSHPPLEALFTTDEETGMDGVNHLSPFWLKGRRMINLDSEWEGIYTVGCAGGVTPVLRRKAEWEDAPSDWQCFRLMLRGLSGGHSGVEIDKGRGNAIRMLARVLYAAETRLGICVSTMSGGSKGNAIPDYGEAVLLVENADALKKLTEEFDTAFRDELSASDKNVRLSLEPWNREENCRVLTAEVLQDILMLLLNLPVNVQTMSMHLKDLVESSNNIGILRCDENEITITCSIRSSVRSLKEMMCNQMVALAHGAHAEIGFSSDYPEWAFCEDSPLRDKAVEVHKKIYGKEPGIISIHAGLECGFFKEKYPDMDMISTGPNLFDVHTPQEKLEIASAQRVYRWLTELLAELKD</sequence>
<evidence type="ECO:0000256" key="2">
    <source>
        <dbReference type="ARBA" id="ARBA00001947"/>
    </source>
</evidence>
<dbReference type="Pfam" id="PF07687">
    <property type="entry name" value="M20_dimer"/>
    <property type="match status" value="1"/>
</dbReference>
<evidence type="ECO:0000313" key="20">
    <source>
        <dbReference type="Proteomes" id="UP000284841"/>
    </source>
</evidence>
<comment type="caution">
    <text evidence="19">The sequence shown here is derived from an EMBL/GenBank/DDBJ whole genome shotgun (WGS) entry which is preliminary data.</text>
</comment>
<dbReference type="EMBL" id="QRMS01000002">
    <property type="protein sequence ID" value="RHJ88573.1"/>
    <property type="molecule type" value="Genomic_DNA"/>
</dbReference>
<dbReference type="GO" id="GO:0046872">
    <property type="term" value="F:metal ion binding"/>
    <property type="evidence" value="ECO:0007669"/>
    <property type="project" value="UniProtKB-KW"/>
</dbReference>
<organism evidence="19 20">
    <name type="scientific">Emergencia timonensis</name>
    <dbReference type="NCBI Taxonomy" id="1776384"/>
    <lineage>
        <taxon>Bacteria</taxon>
        <taxon>Bacillati</taxon>
        <taxon>Bacillota</taxon>
        <taxon>Clostridia</taxon>
        <taxon>Peptostreptococcales</taxon>
        <taxon>Anaerovoracaceae</taxon>
        <taxon>Emergencia</taxon>
    </lineage>
</organism>
<name>A0A415E4K4_9FIRM</name>
<reference evidence="19 20" key="1">
    <citation type="submission" date="2018-08" db="EMBL/GenBank/DDBJ databases">
        <title>A genome reference for cultivated species of the human gut microbiota.</title>
        <authorList>
            <person name="Zou Y."/>
            <person name="Xue W."/>
            <person name="Luo G."/>
        </authorList>
    </citation>
    <scope>NUCLEOTIDE SEQUENCE [LARGE SCALE GENOMIC DNA]</scope>
    <source>
        <strain evidence="19 20">AM07-24</strain>
    </source>
</reference>
<dbReference type="OrthoDB" id="9773892at2"/>
<evidence type="ECO:0000256" key="15">
    <source>
        <dbReference type="ARBA" id="ARBA00076004"/>
    </source>
</evidence>